<keyword evidence="4" id="KW-1185">Reference proteome</keyword>
<feature type="transmembrane region" description="Helical" evidence="2">
    <location>
        <begin position="42"/>
        <end position="60"/>
    </location>
</feature>
<dbReference type="AlphaFoldDB" id="A0A1I3L972"/>
<dbReference type="EMBL" id="FORM01000002">
    <property type="protein sequence ID" value="SFI81304.1"/>
    <property type="molecule type" value="Genomic_DNA"/>
</dbReference>
<feature type="compositionally biased region" description="Polar residues" evidence="1">
    <location>
        <begin position="142"/>
        <end position="162"/>
    </location>
</feature>
<evidence type="ECO:0000256" key="2">
    <source>
        <dbReference type="SAM" id="Phobius"/>
    </source>
</evidence>
<keyword evidence="2" id="KW-1133">Transmembrane helix</keyword>
<proteinExistence type="predicted"/>
<feature type="region of interest" description="Disordered" evidence="1">
    <location>
        <begin position="120"/>
        <end position="176"/>
    </location>
</feature>
<name>A0A1I3L972_9FLAO</name>
<gene>
    <name evidence="3" type="ORF">SAMN05443431_102295</name>
</gene>
<keyword evidence="2" id="KW-0472">Membrane</keyword>
<protein>
    <recommendedName>
        <fullName evidence="5">Outer membrane protein beta-barrel domain-containing protein</fullName>
    </recommendedName>
</protein>
<dbReference type="RefSeq" id="WP_090837882.1">
    <property type="nucleotide sequence ID" value="NZ_FORM01000002.1"/>
</dbReference>
<evidence type="ECO:0000313" key="3">
    <source>
        <dbReference type="EMBL" id="SFI81304.1"/>
    </source>
</evidence>
<evidence type="ECO:0008006" key="5">
    <source>
        <dbReference type="Google" id="ProtNLM"/>
    </source>
</evidence>
<feature type="compositionally biased region" description="Low complexity" evidence="1">
    <location>
        <begin position="120"/>
        <end position="141"/>
    </location>
</feature>
<dbReference type="Proteomes" id="UP000199559">
    <property type="component" value="Unassembled WGS sequence"/>
</dbReference>
<dbReference type="STRING" id="1144750.SAMN05443431_102295"/>
<accession>A0A1I3L972</accession>
<evidence type="ECO:0000256" key="1">
    <source>
        <dbReference type="SAM" id="MobiDB-lite"/>
    </source>
</evidence>
<feature type="compositionally biased region" description="Low complexity" evidence="1">
    <location>
        <begin position="163"/>
        <end position="176"/>
    </location>
</feature>
<sequence length="406" mass="45888">MEVNKDIGDGIKHRLKDLHKAPDVMVWTKIEADLKKKKKRRFLFFLLPTIGLSLILLLIFKIKTDKKEATIKTDAISNTSINKVKNTTTISTKINFSKSNNNTTSIDSNAIGSITVKQNNQLNNNNNNNNNNTSTNKYQTNRNSKFKNNTSKPTNTSGYNFLNKTNNTTKLKTTTSGNTTKKQKIIPADSLITSTVKKDLLALKKQADSISKKQVLKQKKAVKTDSINQKIIKKWSVMPYASLDYFGSLNHATKDNTSTNYGIKLSYLATEDISLRIGVAKLDLNFTSNEDTYNFTEEISYYEIPLEIKQRILKGKANTSIIAGVSYLMLDKASIYTDGIENNLQIESIENTNMSINLGLGFDTLLLKKLHFVLEPMFKYHFKPLENRLDSKTYTLSILGGLEYKF</sequence>
<organism evidence="3 4">
    <name type="scientific">Olleya namhaensis</name>
    <dbReference type="NCBI Taxonomy" id="1144750"/>
    <lineage>
        <taxon>Bacteria</taxon>
        <taxon>Pseudomonadati</taxon>
        <taxon>Bacteroidota</taxon>
        <taxon>Flavobacteriia</taxon>
        <taxon>Flavobacteriales</taxon>
        <taxon>Flavobacteriaceae</taxon>
    </lineage>
</organism>
<keyword evidence="2" id="KW-0812">Transmembrane</keyword>
<evidence type="ECO:0000313" key="4">
    <source>
        <dbReference type="Proteomes" id="UP000199559"/>
    </source>
</evidence>
<reference evidence="4" key="1">
    <citation type="submission" date="2016-10" db="EMBL/GenBank/DDBJ databases">
        <authorList>
            <person name="Varghese N."/>
            <person name="Submissions S."/>
        </authorList>
    </citation>
    <scope>NUCLEOTIDE SEQUENCE [LARGE SCALE GENOMIC DNA]</scope>
    <source>
        <strain evidence="4">DSM 28881</strain>
    </source>
</reference>